<protein>
    <submittedName>
        <fullName evidence="2">Uncharacterized protein</fullName>
    </submittedName>
</protein>
<evidence type="ECO:0000313" key="2">
    <source>
        <dbReference type="EMBL" id="CKT70836.1"/>
    </source>
</evidence>
<evidence type="ECO:0000313" key="4">
    <source>
        <dbReference type="Proteomes" id="UP000050164"/>
    </source>
</evidence>
<evidence type="ECO:0000313" key="3">
    <source>
        <dbReference type="Proteomes" id="UP000049023"/>
    </source>
</evidence>
<proteinExistence type="predicted"/>
<dbReference type="EMBL" id="CNFT01000050">
    <property type="protein sequence ID" value="CKQ92739.1"/>
    <property type="molecule type" value="Genomic_DNA"/>
</dbReference>
<accession>A0A655ATL4</accession>
<organism evidence="2 3">
    <name type="scientific">Mycobacterium tuberculosis</name>
    <dbReference type="NCBI Taxonomy" id="1773"/>
    <lineage>
        <taxon>Bacteria</taxon>
        <taxon>Bacillati</taxon>
        <taxon>Actinomycetota</taxon>
        <taxon>Actinomycetes</taxon>
        <taxon>Mycobacteriales</taxon>
        <taxon>Mycobacteriaceae</taxon>
        <taxon>Mycobacterium</taxon>
        <taxon>Mycobacterium tuberculosis complex</taxon>
    </lineage>
</organism>
<dbReference type="AlphaFoldDB" id="A0A655ATL4"/>
<sequence>MQLAGVAVEGTAGPRHRLAQAFPAFLDLAAPAFQDAHPRFGRGAVEERQVHPETVVGVVVWAGVGHQLAESTATLVGQLVNASCSPHRGARWGGILGDQPVGLHASQRRV</sequence>
<name>A0A655ATL4_MYCTX</name>
<evidence type="ECO:0000313" key="1">
    <source>
        <dbReference type="EMBL" id="CKQ92739.1"/>
    </source>
</evidence>
<dbReference type="Proteomes" id="UP000049023">
    <property type="component" value="Unassembled WGS sequence"/>
</dbReference>
<reference evidence="3 4" key="1">
    <citation type="submission" date="2015-03" db="EMBL/GenBank/DDBJ databases">
        <authorList>
            <consortium name="Pathogen Informatics"/>
        </authorList>
    </citation>
    <scope>NUCLEOTIDE SEQUENCE [LARGE SCALE GENOMIC DNA]</scope>
    <source>
        <strain evidence="1 4">Bir 185</strain>
        <strain evidence="2 3">Bir 187</strain>
    </source>
</reference>
<dbReference type="EMBL" id="CNFU01001734">
    <property type="protein sequence ID" value="CKT70836.1"/>
    <property type="molecule type" value="Genomic_DNA"/>
</dbReference>
<dbReference type="Proteomes" id="UP000050164">
    <property type="component" value="Unassembled WGS sequence"/>
</dbReference>
<gene>
    <name evidence="1" type="ORF">ERS027659_00391</name>
    <name evidence="2" type="ORF">ERS027661_04676</name>
</gene>